<reference evidence="9" key="1">
    <citation type="submission" date="2021-05" db="EMBL/GenBank/DDBJ databases">
        <authorList>
            <person name="Tigano A."/>
        </authorList>
    </citation>
    <scope>NUCLEOTIDE SEQUENCE</scope>
</reference>
<gene>
    <name evidence="9" type="ORF">MMEN_LOCUS2863</name>
</gene>
<evidence type="ECO:0000256" key="5">
    <source>
        <dbReference type="ARBA" id="ARBA00023163"/>
    </source>
</evidence>
<keyword evidence="6" id="KW-0539">Nucleus</keyword>
<protein>
    <submittedName>
        <fullName evidence="9">(Atlantic silverside) hypothetical protein</fullName>
    </submittedName>
</protein>
<dbReference type="EMBL" id="CAJRST010002113">
    <property type="protein sequence ID" value="CAG5866123.1"/>
    <property type="molecule type" value="Genomic_DNA"/>
</dbReference>
<feature type="compositionally biased region" description="Low complexity" evidence="7">
    <location>
        <begin position="107"/>
        <end position="119"/>
    </location>
</feature>
<dbReference type="Pfam" id="PF03299">
    <property type="entry name" value="TF_AP-2"/>
    <property type="match status" value="1"/>
</dbReference>
<evidence type="ECO:0000256" key="6">
    <source>
        <dbReference type="ARBA" id="ARBA00023242"/>
    </source>
</evidence>
<accession>A0A8S4ABS6</accession>
<dbReference type="InterPro" id="IPR004979">
    <property type="entry name" value="TF_AP2"/>
</dbReference>
<dbReference type="GO" id="GO:0000977">
    <property type="term" value="F:RNA polymerase II transcription regulatory region sequence-specific DNA binding"/>
    <property type="evidence" value="ECO:0007669"/>
    <property type="project" value="TreeGrafter"/>
</dbReference>
<dbReference type="PANTHER" id="PTHR10812">
    <property type="entry name" value="TRANSCRIPTION FACTOR AP-2"/>
    <property type="match status" value="1"/>
</dbReference>
<evidence type="ECO:0000256" key="4">
    <source>
        <dbReference type="ARBA" id="ARBA00023125"/>
    </source>
</evidence>
<evidence type="ECO:0000256" key="3">
    <source>
        <dbReference type="ARBA" id="ARBA00023015"/>
    </source>
</evidence>
<dbReference type="GO" id="GO:0000981">
    <property type="term" value="F:DNA-binding transcription factor activity, RNA polymerase II-specific"/>
    <property type="evidence" value="ECO:0007669"/>
    <property type="project" value="TreeGrafter"/>
</dbReference>
<evidence type="ECO:0000313" key="9">
    <source>
        <dbReference type="EMBL" id="CAG5866123.1"/>
    </source>
</evidence>
<dbReference type="Proteomes" id="UP000677803">
    <property type="component" value="Unassembled WGS sequence"/>
</dbReference>
<evidence type="ECO:0000256" key="7">
    <source>
        <dbReference type="SAM" id="MobiDB-lite"/>
    </source>
</evidence>
<keyword evidence="4" id="KW-0238">DNA-binding</keyword>
<dbReference type="OrthoDB" id="6252992at2759"/>
<dbReference type="InterPro" id="IPR013854">
    <property type="entry name" value="TF_AP2_C"/>
</dbReference>
<evidence type="ECO:0000256" key="1">
    <source>
        <dbReference type="ARBA" id="ARBA00004123"/>
    </source>
</evidence>
<feature type="compositionally biased region" description="Low complexity" evidence="7">
    <location>
        <begin position="134"/>
        <end position="143"/>
    </location>
</feature>
<feature type="domain" description="Transcription factor AP-2 C-terminal" evidence="8">
    <location>
        <begin position="402"/>
        <end position="593"/>
    </location>
</feature>
<feature type="region of interest" description="Disordered" evidence="7">
    <location>
        <begin position="93"/>
        <end position="156"/>
    </location>
</feature>
<dbReference type="PANTHER" id="PTHR10812:SF13">
    <property type="entry name" value="TRANSCRIPTION FACTOR AP-2-EPSILON"/>
    <property type="match status" value="1"/>
</dbReference>
<proteinExistence type="inferred from homology"/>
<keyword evidence="5" id="KW-0804">Transcription</keyword>
<dbReference type="GO" id="GO:0042127">
    <property type="term" value="P:regulation of cell population proliferation"/>
    <property type="evidence" value="ECO:0007669"/>
    <property type="project" value="TreeGrafter"/>
</dbReference>
<keyword evidence="10" id="KW-1185">Reference proteome</keyword>
<evidence type="ECO:0000259" key="8">
    <source>
        <dbReference type="Pfam" id="PF03299"/>
    </source>
</evidence>
<keyword evidence="3" id="KW-0805">Transcription regulation</keyword>
<comment type="caution">
    <text evidence="9">The sequence shown here is derived from an EMBL/GenBank/DDBJ whole genome shotgun (WGS) entry which is preliminary data.</text>
</comment>
<comment type="subcellular location">
    <subcellularLocation>
        <location evidence="1">Nucleus</location>
    </subcellularLocation>
</comment>
<dbReference type="PRINTS" id="PR01748">
    <property type="entry name" value="AP2TNSCPFCT"/>
</dbReference>
<sequence>MCYLPASCGLDLRDARAAGPQAAAVSAHLFTRFPQTPPPPTPGLGTPGLKAFACVQERADGLSGSSPGGRLSQLSSLNQAAYSAAPPLCHTPASDFQPPYFPPPYPQSSLPYSQSQDSAYSHLSDPYPSINSIHQHQQAAWHAQRSRSEEGGLLSQSHRALGLDPRREYPAVPRLLHGLGEGAAALGDGALGMHLGHHGLEDLQSLTVNGKNMNSFSRSSVRMPPRPELLLFGAEAPQQVQLQTQFAAGSKRTETNRCARSSEEENARGMEEGSALGILDHSVIKKAESRSVWALRVNPVQGSAPNLLLLTLKGASAGPVHQSVPVKRSFLLMGTLEGCVLVESSEINVAELMMGRKVEKSECKGAAGVPIPAKLNGSALSALSMGKEGLGMGAVSNPAEVFCSVPGRLSLLSSNSKYKVTVGEVQRRLSPPECLNASLLGGVLRRAKSKNGGRCLRERLEKIGLNLPAGRRKAANVTLLTSLVEGEAVHLARDFGYVCETEFPARATAEYLCRQGDPDQLPTRRSMLLATKEICKEFLDLLSQDRSPLGGGRPAPCLEAGVQASLTHFSLLTHGFGGPAIGAALAAFQSYLLEALKLLDKAQNGGKGLHDKDLKLRK</sequence>
<dbReference type="GO" id="GO:0005634">
    <property type="term" value="C:nucleus"/>
    <property type="evidence" value="ECO:0007669"/>
    <property type="project" value="UniProtKB-SubCell"/>
</dbReference>
<evidence type="ECO:0000313" key="10">
    <source>
        <dbReference type="Proteomes" id="UP000677803"/>
    </source>
</evidence>
<evidence type="ECO:0000256" key="2">
    <source>
        <dbReference type="ARBA" id="ARBA00007770"/>
    </source>
</evidence>
<organism evidence="9 10">
    <name type="scientific">Menidia menidia</name>
    <name type="common">Atlantic silverside</name>
    <dbReference type="NCBI Taxonomy" id="238744"/>
    <lineage>
        <taxon>Eukaryota</taxon>
        <taxon>Metazoa</taxon>
        <taxon>Chordata</taxon>
        <taxon>Craniata</taxon>
        <taxon>Vertebrata</taxon>
        <taxon>Euteleostomi</taxon>
        <taxon>Actinopterygii</taxon>
        <taxon>Neopterygii</taxon>
        <taxon>Teleostei</taxon>
        <taxon>Neoteleostei</taxon>
        <taxon>Acanthomorphata</taxon>
        <taxon>Ovalentaria</taxon>
        <taxon>Atherinomorphae</taxon>
        <taxon>Atheriniformes</taxon>
        <taxon>Atherinopsidae</taxon>
        <taxon>Menidiinae</taxon>
        <taxon>Menidia</taxon>
    </lineage>
</organism>
<comment type="similarity">
    <text evidence="2">Belongs to the AP-2 family.</text>
</comment>
<name>A0A8S4ABS6_9TELE</name>
<dbReference type="AlphaFoldDB" id="A0A8S4ABS6"/>